<name>B1G604_PARG4</name>
<reference evidence="3 4" key="1">
    <citation type="submission" date="2008-03" db="EMBL/GenBank/DDBJ databases">
        <title>Sequencing of the draft genome and assembly of Burkholderia graminis C4D1M.</title>
        <authorList>
            <consortium name="US DOE Joint Genome Institute (JGI-PGF)"/>
            <person name="Copeland A."/>
            <person name="Lucas S."/>
            <person name="Lapidus A."/>
            <person name="Glavina del Rio T."/>
            <person name="Dalin E."/>
            <person name="Tice H."/>
            <person name="Bruce D."/>
            <person name="Goodwin L."/>
            <person name="Pitluck S."/>
            <person name="Larimer F."/>
            <person name="Land M.L."/>
            <person name="Hauser L."/>
            <person name="Tiedje J."/>
            <person name="Richardson P."/>
        </authorList>
    </citation>
    <scope>NUCLEOTIDE SEQUENCE [LARGE SCALE GENOMIC DNA]</scope>
    <source>
        <strain evidence="4">ATCC 700544 / DSM 17151 / LMG 18924 / NCIMB 13744 / C4D1M</strain>
    </source>
</reference>
<accession>B1G604</accession>
<gene>
    <name evidence="3" type="ORF">BgramDRAFT_4780</name>
</gene>
<dbReference type="AlphaFoldDB" id="B1G604"/>
<dbReference type="Proteomes" id="UP000005045">
    <property type="component" value="Unassembled WGS sequence"/>
</dbReference>
<dbReference type="CDD" id="cd03449">
    <property type="entry name" value="R_hydratase"/>
    <property type="match status" value="1"/>
</dbReference>
<evidence type="ECO:0000259" key="2">
    <source>
        <dbReference type="Pfam" id="PF01575"/>
    </source>
</evidence>
<dbReference type="FunFam" id="3.10.129.10:FF:000042">
    <property type="entry name" value="MaoC domain protein dehydratase"/>
    <property type="match status" value="1"/>
</dbReference>
<evidence type="ECO:0000313" key="3">
    <source>
        <dbReference type="EMBL" id="EDT08358.1"/>
    </source>
</evidence>
<sequence length="154" mass="16695">MNETGGYHLEDLTVGLSAQFMKTLSERDVLQFASASGDHNPVHLDEEYARQTQFGERIAHGMLSASIISAAIAMRLPGPGSIYISQTLMFRRPVKIGETVRATVTVKAIHADRGRATLATICEVNGRVVLEGEAVVMPTSSLPMLERIGASRRS</sequence>
<keyword evidence="4" id="KW-1185">Reference proteome</keyword>
<evidence type="ECO:0000313" key="4">
    <source>
        <dbReference type="Proteomes" id="UP000005045"/>
    </source>
</evidence>
<dbReference type="OrthoDB" id="9800237at2"/>
<comment type="caution">
    <text evidence="3">The sequence shown here is derived from an EMBL/GenBank/DDBJ whole genome shotgun (WGS) entry which is preliminary data.</text>
</comment>
<evidence type="ECO:0000256" key="1">
    <source>
        <dbReference type="ARBA" id="ARBA00023239"/>
    </source>
</evidence>
<dbReference type="Pfam" id="PF01575">
    <property type="entry name" value="MaoC_dehydratas"/>
    <property type="match status" value="1"/>
</dbReference>
<dbReference type="RefSeq" id="WP_006051352.1">
    <property type="nucleotide sequence ID" value="NZ_ABLD01000018.1"/>
</dbReference>
<dbReference type="EMBL" id="ABLD01000018">
    <property type="protein sequence ID" value="EDT08358.1"/>
    <property type="molecule type" value="Genomic_DNA"/>
</dbReference>
<dbReference type="GO" id="GO:0006633">
    <property type="term" value="P:fatty acid biosynthetic process"/>
    <property type="evidence" value="ECO:0007669"/>
    <property type="project" value="TreeGrafter"/>
</dbReference>
<dbReference type="Gene3D" id="3.10.129.10">
    <property type="entry name" value="Hotdog Thioesterase"/>
    <property type="match status" value="1"/>
</dbReference>
<feature type="domain" description="MaoC-like" evidence="2">
    <location>
        <begin position="22"/>
        <end position="110"/>
    </location>
</feature>
<proteinExistence type="predicted"/>
<dbReference type="InterPro" id="IPR050965">
    <property type="entry name" value="UPF0336/Enoyl-CoA_hydratase"/>
</dbReference>
<dbReference type="InterPro" id="IPR029069">
    <property type="entry name" value="HotDog_dom_sf"/>
</dbReference>
<dbReference type="GO" id="GO:0019171">
    <property type="term" value="F:(3R)-hydroxyacyl-[acyl-carrier-protein] dehydratase activity"/>
    <property type="evidence" value="ECO:0007669"/>
    <property type="project" value="TreeGrafter"/>
</dbReference>
<dbReference type="PANTHER" id="PTHR43437:SF3">
    <property type="entry name" value="HYDROXYACYL-THIOESTER DEHYDRATASE TYPE 2, MITOCHONDRIAL"/>
    <property type="match status" value="1"/>
</dbReference>
<dbReference type="SUPFAM" id="SSF54637">
    <property type="entry name" value="Thioesterase/thiol ester dehydrase-isomerase"/>
    <property type="match status" value="1"/>
</dbReference>
<organism evidence="3 4">
    <name type="scientific">Paraburkholderia graminis (strain ATCC 700544 / DSM 17151 / LMG 18924 / NCIMB 13744 / C4D1M)</name>
    <dbReference type="NCBI Taxonomy" id="396598"/>
    <lineage>
        <taxon>Bacteria</taxon>
        <taxon>Pseudomonadati</taxon>
        <taxon>Pseudomonadota</taxon>
        <taxon>Betaproteobacteria</taxon>
        <taxon>Burkholderiales</taxon>
        <taxon>Burkholderiaceae</taxon>
        <taxon>Paraburkholderia</taxon>
    </lineage>
</organism>
<protein>
    <submittedName>
        <fullName evidence="3">MaoC domain protein dehydratase</fullName>
    </submittedName>
</protein>
<keyword evidence="1" id="KW-0456">Lyase</keyword>
<dbReference type="PANTHER" id="PTHR43437">
    <property type="entry name" value="HYDROXYACYL-THIOESTER DEHYDRATASE TYPE 2, MITOCHONDRIAL-RELATED"/>
    <property type="match status" value="1"/>
</dbReference>
<dbReference type="InterPro" id="IPR002539">
    <property type="entry name" value="MaoC-like_dom"/>
</dbReference>